<name>A0A0E9XWM5_ANGAN</name>
<accession>A0A0E9XWM5</accession>
<sequence>MGARRRPATDRWQN</sequence>
<organism evidence="1">
    <name type="scientific">Anguilla anguilla</name>
    <name type="common">European freshwater eel</name>
    <name type="synonym">Muraena anguilla</name>
    <dbReference type="NCBI Taxonomy" id="7936"/>
    <lineage>
        <taxon>Eukaryota</taxon>
        <taxon>Metazoa</taxon>
        <taxon>Chordata</taxon>
        <taxon>Craniata</taxon>
        <taxon>Vertebrata</taxon>
        <taxon>Euteleostomi</taxon>
        <taxon>Actinopterygii</taxon>
        <taxon>Neopterygii</taxon>
        <taxon>Teleostei</taxon>
        <taxon>Anguilliformes</taxon>
        <taxon>Anguillidae</taxon>
        <taxon>Anguilla</taxon>
    </lineage>
</organism>
<protein>
    <submittedName>
        <fullName evidence="1">Uncharacterized protein</fullName>
    </submittedName>
</protein>
<reference evidence="1" key="1">
    <citation type="submission" date="2014-11" db="EMBL/GenBank/DDBJ databases">
        <authorList>
            <person name="Amaro Gonzalez C."/>
        </authorList>
    </citation>
    <scope>NUCLEOTIDE SEQUENCE</scope>
</reference>
<evidence type="ECO:0000313" key="1">
    <source>
        <dbReference type="EMBL" id="JAI07070.1"/>
    </source>
</evidence>
<proteinExistence type="predicted"/>
<reference evidence="1" key="2">
    <citation type="journal article" date="2015" name="Fish Shellfish Immunol.">
        <title>Early steps in the European eel (Anguilla anguilla)-Vibrio vulnificus interaction in the gills: Role of the RtxA13 toxin.</title>
        <authorList>
            <person name="Callol A."/>
            <person name="Pajuelo D."/>
            <person name="Ebbesson L."/>
            <person name="Teles M."/>
            <person name="MacKenzie S."/>
            <person name="Amaro C."/>
        </authorList>
    </citation>
    <scope>NUCLEOTIDE SEQUENCE</scope>
</reference>
<dbReference type="EMBL" id="GBXM01001508">
    <property type="protein sequence ID" value="JAI07070.1"/>
    <property type="molecule type" value="Transcribed_RNA"/>
</dbReference>